<dbReference type="SUPFAM" id="SSF48264">
    <property type="entry name" value="Cytochrome P450"/>
    <property type="match status" value="1"/>
</dbReference>
<comment type="cofactor">
    <cofactor evidence="1">
        <name>heme</name>
        <dbReference type="ChEBI" id="CHEBI:30413"/>
    </cofactor>
</comment>
<dbReference type="PANTHER" id="PTHR24305">
    <property type="entry name" value="CYTOCHROME P450"/>
    <property type="match status" value="1"/>
</dbReference>
<dbReference type="OrthoDB" id="1470350at2759"/>
<keyword evidence="6" id="KW-0812">Transmembrane</keyword>
<accession>A0A0D7AD22</accession>
<evidence type="ECO:0000313" key="13">
    <source>
        <dbReference type="EMBL" id="KIY48882.1"/>
    </source>
</evidence>
<evidence type="ECO:0000256" key="5">
    <source>
        <dbReference type="ARBA" id="ARBA00022617"/>
    </source>
</evidence>
<evidence type="ECO:0000256" key="12">
    <source>
        <dbReference type="ARBA" id="ARBA00023136"/>
    </source>
</evidence>
<comment type="similarity">
    <text evidence="4">Belongs to the cytochrome P450 family.</text>
</comment>
<evidence type="ECO:0000256" key="9">
    <source>
        <dbReference type="ARBA" id="ARBA00023002"/>
    </source>
</evidence>
<keyword evidence="5" id="KW-0349">Heme</keyword>
<keyword evidence="8" id="KW-1133">Transmembrane helix</keyword>
<dbReference type="InterPro" id="IPR001128">
    <property type="entry name" value="Cyt_P450"/>
</dbReference>
<keyword evidence="12" id="KW-0472">Membrane</keyword>
<dbReference type="GO" id="GO:0016020">
    <property type="term" value="C:membrane"/>
    <property type="evidence" value="ECO:0007669"/>
    <property type="project" value="UniProtKB-SubCell"/>
</dbReference>
<keyword evidence="9" id="KW-0560">Oxidoreductase</keyword>
<evidence type="ECO:0000313" key="14">
    <source>
        <dbReference type="Proteomes" id="UP000054144"/>
    </source>
</evidence>
<evidence type="ECO:0000256" key="1">
    <source>
        <dbReference type="ARBA" id="ARBA00001971"/>
    </source>
</evidence>
<evidence type="ECO:0000256" key="10">
    <source>
        <dbReference type="ARBA" id="ARBA00023004"/>
    </source>
</evidence>
<proteinExistence type="inferred from homology"/>
<evidence type="ECO:0000256" key="4">
    <source>
        <dbReference type="ARBA" id="ARBA00010617"/>
    </source>
</evidence>
<evidence type="ECO:0008006" key="15">
    <source>
        <dbReference type="Google" id="ProtNLM"/>
    </source>
</evidence>
<dbReference type="Pfam" id="PF00067">
    <property type="entry name" value="p450"/>
    <property type="match status" value="1"/>
</dbReference>
<keyword evidence="14" id="KW-1185">Reference proteome</keyword>
<evidence type="ECO:0000256" key="11">
    <source>
        <dbReference type="ARBA" id="ARBA00023033"/>
    </source>
</evidence>
<gene>
    <name evidence="13" type="ORF">FISHEDRAFT_73215</name>
</gene>
<comment type="pathway">
    <text evidence="3">Secondary metabolite biosynthesis; terpenoid biosynthesis.</text>
</comment>
<dbReference type="EMBL" id="KN881805">
    <property type="protein sequence ID" value="KIY48882.1"/>
    <property type="molecule type" value="Genomic_DNA"/>
</dbReference>
<organism evidence="13 14">
    <name type="scientific">Fistulina hepatica ATCC 64428</name>
    <dbReference type="NCBI Taxonomy" id="1128425"/>
    <lineage>
        <taxon>Eukaryota</taxon>
        <taxon>Fungi</taxon>
        <taxon>Dikarya</taxon>
        <taxon>Basidiomycota</taxon>
        <taxon>Agaricomycotina</taxon>
        <taxon>Agaricomycetes</taxon>
        <taxon>Agaricomycetidae</taxon>
        <taxon>Agaricales</taxon>
        <taxon>Fistulinaceae</taxon>
        <taxon>Fistulina</taxon>
    </lineage>
</organism>
<dbReference type="GO" id="GO:0005506">
    <property type="term" value="F:iron ion binding"/>
    <property type="evidence" value="ECO:0007669"/>
    <property type="project" value="InterPro"/>
</dbReference>
<keyword evidence="11" id="KW-0503">Monooxygenase</keyword>
<evidence type="ECO:0000256" key="6">
    <source>
        <dbReference type="ARBA" id="ARBA00022692"/>
    </source>
</evidence>
<dbReference type="GO" id="GO:0016705">
    <property type="term" value="F:oxidoreductase activity, acting on paired donors, with incorporation or reduction of molecular oxygen"/>
    <property type="evidence" value="ECO:0007669"/>
    <property type="project" value="InterPro"/>
</dbReference>
<evidence type="ECO:0000256" key="8">
    <source>
        <dbReference type="ARBA" id="ARBA00022989"/>
    </source>
</evidence>
<keyword evidence="10" id="KW-0408">Iron</keyword>
<protein>
    <recommendedName>
        <fullName evidence="15">Cytochrome P450</fullName>
    </recommendedName>
</protein>
<dbReference type="PRINTS" id="PR00465">
    <property type="entry name" value="EP450IV"/>
</dbReference>
<evidence type="ECO:0000256" key="3">
    <source>
        <dbReference type="ARBA" id="ARBA00004721"/>
    </source>
</evidence>
<sequence length="110" mass="12240">MTWMLFALGQAPEMQARLQAEVCAVSADRPIMDELNVLPYLVHVVRETLRLYPPAPSAERIAVQVDIVPFVHPITDAIGVQHDKLGSRACIGYRFSIIGAKKILFTLLII</sequence>
<name>A0A0D7AD22_9AGAR</name>
<dbReference type="Gene3D" id="1.10.630.10">
    <property type="entry name" value="Cytochrome P450"/>
    <property type="match status" value="1"/>
</dbReference>
<reference evidence="13 14" key="1">
    <citation type="journal article" date="2015" name="Fungal Genet. Biol.">
        <title>Evolution of novel wood decay mechanisms in Agaricales revealed by the genome sequences of Fistulina hepatica and Cylindrobasidium torrendii.</title>
        <authorList>
            <person name="Floudas D."/>
            <person name="Held B.W."/>
            <person name="Riley R."/>
            <person name="Nagy L.G."/>
            <person name="Koehler G."/>
            <person name="Ransdell A.S."/>
            <person name="Younus H."/>
            <person name="Chow J."/>
            <person name="Chiniquy J."/>
            <person name="Lipzen A."/>
            <person name="Tritt A."/>
            <person name="Sun H."/>
            <person name="Haridas S."/>
            <person name="LaButti K."/>
            <person name="Ohm R.A."/>
            <person name="Kues U."/>
            <person name="Blanchette R.A."/>
            <person name="Grigoriev I.V."/>
            <person name="Minto R.E."/>
            <person name="Hibbett D.S."/>
        </authorList>
    </citation>
    <scope>NUCLEOTIDE SEQUENCE [LARGE SCALE GENOMIC DNA]</scope>
    <source>
        <strain evidence="13 14">ATCC 64428</strain>
    </source>
</reference>
<evidence type="ECO:0000256" key="7">
    <source>
        <dbReference type="ARBA" id="ARBA00022723"/>
    </source>
</evidence>
<dbReference type="InterPro" id="IPR050121">
    <property type="entry name" value="Cytochrome_P450_monoxygenase"/>
</dbReference>
<dbReference type="Proteomes" id="UP000054144">
    <property type="component" value="Unassembled WGS sequence"/>
</dbReference>
<dbReference type="InterPro" id="IPR036396">
    <property type="entry name" value="Cyt_P450_sf"/>
</dbReference>
<dbReference type="GO" id="GO:0004497">
    <property type="term" value="F:monooxygenase activity"/>
    <property type="evidence" value="ECO:0007669"/>
    <property type="project" value="UniProtKB-KW"/>
</dbReference>
<comment type="subcellular location">
    <subcellularLocation>
        <location evidence="2">Membrane</location>
    </subcellularLocation>
</comment>
<dbReference type="PANTHER" id="PTHR24305:SF166">
    <property type="entry name" value="CYTOCHROME P450 12A4, MITOCHONDRIAL-RELATED"/>
    <property type="match status" value="1"/>
</dbReference>
<dbReference type="GO" id="GO:0020037">
    <property type="term" value="F:heme binding"/>
    <property type="evidence" value="ECO:0007669"/>
    <property type="project" value="InterPro"/>
</dbReference>
<dbReference type="InterPro" id="IPR002403">
    <property type="entry name" value="Cyt_P450_E_grp-IV"/>
</dbReference>
<evidence type="ECO:0000256" key="2">
    <source>
        <dbReference type="ARBA" id="ARBA00004370"/>
    </source>
</evidence>
<dbReference type="AlphaFoldDB" id="A0A0D7AD22"/>
<keyword evidence="7" id="KW-0479">Metal-binding</keyword>